<proteinExistence type="predicted"/>
<evidence type="ECO:0000313" key="1">
    <source>
        <dbReference type="EMBL" id="MCY1075899.1"/>
    </source>
</evidence>
<keyword evidence="2" id="KW-1185">Reference proteome</keyword>
<reference evidence="1 2" key="1">
    <citation type="submission" date="2022-11" db="EMBL/GenBank/DDBJ databases">
        <title>Minimal conservation of predation-associated metabolite biosynthetic gene clusters underscores biosynthetic potential of Myxococcota including descriptions for ten novel species: Archangium lansinium sp. nov., Myxococcus landrumus sp. nov., Nannocystis bai.</title>
        <authorList>
            <person name="Ahearne A."/>
            <person name="Stevens C."/>
            <person name="Phillips K."/>
        </authorList>
    </citation>
    <scope>NUCLEOTIDE SEQUENCE [LARGE SCALE GENOMIC DNA]</scope>
    <source>
        <strain evidence="1 2">MIWBW</strain>
    </source>
</reference>
<dbReference type="RefSeq" id="WP_267534811.1">
    <property type="nucleotide sequence ID" value="NZ_JAPNKA010000001.1"/>
</dbReference>
<protein>
    <recommendedName>
        <fullName evidence="3">ShKT domain-containing protein</fullName>
    </recommendedName>
</protein>
<gene>
    <name evidence="1" type="ORF">OV287_15605</name>
</gene>
<accession>A0ABT4A2N0</accession>
<organism evidence="1 2">
    <name type="scientific">Archangium lansingense</name>
    <dbReference type="NCBI Taxonomy" id="2995310"/>
    <lineage>
        <taxon>Bacteria</taxon>
        <taxon>Pseudomonadati</taxon>
        <taxon>Myxococcota</taxon>
        <taxon>Myxococcia</taxon>
        <taxon>Myxococcales</taxon>
        <taxon>Cystobacterineae</taxon>
        <taxon>Archangiaceae</taxon>
        <taxon>Archangium</taxon>
    </lineage>
</organism>
<sequence length="45" mass="5456">MDWIRDYKLQDCHGWFYVCMGTTNCGDNYCDMNWETSYYCPADCH</sequence>
<dbReference type="Proteomes" id="UP001207654">
    <property type="component" value="Unassembled WGS sequence"/>
</dbReference>
<name>A0ABT4A2N0_9BACT</name>
<comment type="caution">
    <text evidence="1">The sequence shown here is derived from an EMBL/GenBank/DDBJ whole genome shotgun (WGS) entry which is preliminary data.</text>
</comment>
<evidence type="ECO:0008006" key="3">
    <source>
        <dbReference type="Google" id="ProtNLM"/>
    </source>
</evidence>
<evidence type="ECO:0000313" key="2">
    <source>
        <dbReference type="Proteomes" id="UP001207654"/>
    </source>
</evidence>
<dbReference type="EMBL" id="JAPNKA010000001">
    <property type="protein sequence ID" value="MCY1075899.1"/>
    <property type="molecule type" value="Genomic_DNA"/>
</dbReference>